<dbReference type="Ensembl" id="ENSLLET00000034305.1">
    <property type="protein sequence ID" value="ENSLLEP00000033038.1"/>
    <property type="gene ID" value="ENSLLEG00000020893.1"/>
</dbReference>
<dbReference type="SUPFAM" id="SSF57603">
    <property type="entry name" value="FnI-like domain"/>
    <property type="match status" value="1"/>
</dbReference>
<dbReference type="PROSITE" id="PS50184">
    <property type="entry name" value="VWFC_2"/>
    <property type="match status" value="1"/>
</dbReference>
<keyword evidence="3" id="KW-1185">Reference proteome</keyword>
<evidence type="ECO:0000259" key="1">
    <source>
        <dbReference type="PROSITE" id="PS50184"/>
    </source>
</evidence>
<reference evidence="2" key="2">
    <citation type="submission" date="2025-09" db="UniProtKB">
        <authorList>
            <consortium name="Ensembl"/>
        </authorList>
    </citation>
    <scope>IDENTIFICATION</scope>
</reference>
<organism evidence="2 3">
    <name type="scientific">Leptobrachium leishanense</name>
    <name type="common">Leishan spiny toad</name>
    <dbReference type="NCBI Taxonomy" id="445787"/>
    <lineage>
        <taxon>Eukaryota</taxon>
        <taxon>Metazoa</taxon>
        <taxon>Chordata</taxon>
        <taxon>Craniata</taxon>
        <taxon>Vertebrata</taxon>
        <taxon>Euteleostomi</taxon>
        <taxon>Amphibia</taxon>
        <taxon>Batrachia</taxon>
        <taxon>Anura</taxon>
        <taxon>Pelobatoidea</taxon>
        <taxon>Megophryidae</taxon>
        <taxon>Leptobrachium</taxon>
    </lineage>
</organism>
<accession>A0A8C5Q5M0</accession>
<protein>
    <recommendedName>
        <fullName evidence="1">VWFC domain-containing protein</fullName>
    </recommendedName>
</protein>
<dbReference type="FunFam" id="2.10.70.10:FF:000013">
    <property type="entry name" value="Collagen, type I, alpha 1"/>
    <property type="match status" value="1"/>
</dbReference>
<dbReference type="Gene3D" id="2.10.70.10">
    <property type="entry name" value="Complement Module, domain 1"/>
    <property type="match status" value="1"/>
</dbReference>
<dbReference type="PANTHER" id="PTHR46439">
    <property type="entry name" value="CYSTEINE-RICH MOTOR NEURON 1 PROTEIN"/>
    <property type="match status" value="1"/>
</dbReference>
<evidence type="ECO:0000313" key="3">
    <source>
        <dbReference type="Proteomes" id="UP000694569"/>
    </source>
</evidence>
<dbReference type="Proteomes" id="UP000694569">
    <property type="component" value="Unplaced"/>
</dbReference>
<dbReference type="AlphaFoldDB" id="A0A8C5Q5M0"/>
<feature type="domain" description="VWFC" evidence="1">
    <location>
        <begin position="6"/>
        <end position="65"/>
    </location>
</feature>
<dbReference type="Pfam" id="PF00093">
    <property type="entry name" value="VWC"/>
    <property type="match status" value="1"/>
</dbReference>
<dbReference type="InterPro" id="IPR001007">
    <property type="entry name" value="VWF_dom"/>
</dbReference>
<dbReference type="OrthoDB" id="8939548at2759"/>
<reference evidence="2" key="1">
    <citation type="submission" date="2025-08" db="UniProtKB">
        <authorList>
            <consortium name="Ensembl"/>
        </authorList>
    </citation>
    <scope>IDENTIFICATION</scope>
</reference>
<name>A0A8C5Q5M0_9ANUR</name>
<dbReference type="SMART" id="SM00214">
    <property type="entry name" value="VWC"/>
    <property type="match status" value="1"/>
</dbReference>
<evidence type="ECO:0000313" key="2">
    <source>
        <dbReference type="Ensembl" id="ENSLLEP00000033038.1"/>
    </source>
</evidence>
<sequence>MMIGSDICTHSGQTYADRDVWKPEPCQICVCDTGSVLCDEILCDEAELECENPEIPFGECCPICPQAPSVRVSLDAFDRYKEDLSYQILGISNKFYILNLTHLLMVGVTALKADMLDSITFCPLKQGP</sequence>
<dbReference type="InterPro" id="IPR052624">
    <property type="entry name" value="CRIM1"/>
</dbReference>
<dbReference type="PROSITE" id="PS01208">
    <property type="entry name" value="VWFC_1"/>
    <property type="match status" value="1"/>
</dbReference>
<proteinExistence type="predicted"/>
<dbReference type="GeneTree" id="ENSGT00940000161229"/>